<name>A0A829PQD8_9MYCO</name>
<organism evidence="1 2">
    <name type="scientific">Mycobacteroides abscessus MAB_030201_1075</name>
    <dbReference type="NCBI Taxonomy" id="1335410"/>
    <lineage>
        <taxon>Bacteria</taxon>
        <taxon>Bacillati</taxon>
        <taxon>Actinomycetota</taxon>
        <taxon>Actinomycetes</taxon>
        <taxon>Mycobacteriales</taxon>
        <taxon>Mycobacteriaceae</taxon>
        <taxon>Mycobacteroides</taxon>
        <taxon>Mycobacteroides abscessus</taxon>
    </lineage>
</organism>
<evidence type="ECO:0000313" key="1">
    <source>
        <dbReference type="EMBL" id="ETZ89457.1"/>
    </source>
</evidence>
<comment type="caution">
    <text evidence="1">The sequence shown here is derived from an EMBL/GenBank/DDBJ whole genome shotgun (WGS) entry which is preliminary data.</text>
</comment>
<accession>A0A829PQD8</accession>
<dbReference type="Proteomes" id="UP000019854">
    <property type="component" value="Unassembled WGS sequence"/>
</dbReference>
<dbReference type="AlphaFoldDB" id="A0A829PQD8"/>
<evidence type="ECO:0000313" key="2">
    <source>
        <dbReference type="Proteomes" id="UP000019854"/>
    </source>
</evidence>
<gene>
    <name evidence="1" type="ORF">L829_3034</name>
</gene>
<reference evidence="1 2" key="1">
    <citation type="submission" date="2014-01" db="EMBL/GenBank/DDBJ databases">
        <authorList>
            <person name="Zelazny A."/>
            <person name="Olivier K."/>
            <person name="Sampaio E.P."/>
            <person name="Holland S.M."/>
            <person name="Tallon L.J."/>
            <person name="Sadzewicz L.K."/>
            <person name="Sengamalay N."/>
            <person name="Fraser C.M."/>
            <person name="Hine E."/>
            <person name="Shefchek K.A."/>
            <person name="Das S.P."/>
            <person name="Shallom S.J."/>
            <person name="Agrawal S."/>
            <person name="Tettelin H."/>
        </authorList>
    </citation>
    <scope>NUCLEOTIDE SEQUENCE [LARGE SCALE GENOMIC DNA]</scope>
    <source>
        <strain evidence="1 2">MAB_030201_1075</strain>
    </source>
</reference>
<sequence>MVQMNVLARRLIIAGAGVLLPLAAMSGLPPVIGSADPIVPNCPGGWWDPAANTCRPPVSSTPLNCENGWWWDPVGNVCRPPMIPPQ</sequence>
<proteinExistence type="predicted"/>
<protein>
    <submittedName>
        <fullName evidence="1">Uncharacterized protein</fullName>
    </submittedName>
</protein>
<dbReference type="EMBL" id="JAOX01000001">
    <property type="protein sequence ID" value="ETZ89457.1"/>
    <property type="molecule type" value="Genomic_DNA"/>
</dbReference>